<dbReference type="InterPro" id="IPR057670">
    <property type="entry name" value="SH3_retrovirus"/>
</dbReference>
<comment type="caution">
    <text evidence="2">The sequence shown here is derived from an EMBL/GenBank/DDBJ whole genome shotgun (WGS) entry which is preliminary data.</text>
</comment>
<evidence type="ECO:0000259" key="1">
    <source>
        <dbReference type="PROSITE" id="PS50994"/>
    </source>
</evidence>
<dbReference type="Gene3D" id="3.30.420.10">
    <property type="entry name" value="Ribonuclease H-like superfamily/Ribonuclease H"/>
    <property type="match status" value="1"/>
</dbReference>
<keyword evidence="3" id="KW-1185">Reference proteome</keyword>
<dbReference type="Pfam" id="PF25597">
    <property type="entry name" value="SH3_retrovirus"/>
    <property type="match status" value="1"/>
</dbReference>
<accession>A0ABD1BYM2</accession>
<feature type="domain" description="Integrase catalytic" evidence="1">
    <location>
        <begin position="1"/>
        <end position="125"/>
    </location>
</feature>
<evidence type="ECO:0000313" key="2">
    <source>
        <dbReference type="EMBL" id="KAL1222307.1"/>
    </source>
</evidence>
<proteinExistence type="predicted"/>
<dbReference type="Proteomes" id="UP001558713">
    <property type="component" value="Unassembled WGS sequence"/>
</dbReference>
<dbReference type="AlphaFoldDB" id="A0ABD1BYM2"/>
<dbReference type="PROSITE" id="PS50994">
    <property type="entry name" value="INTEGRASE"/>
    <property type="match status" value="1"/>
</dbReference>
<dbReference type="InterPro" id="IPR036397">
    <property type="entry name" value="RNaseH_sf"/>
</dbReference>
<dbReference type="EMBL" id="JBANAX010000101">
    <property type="protein sequence ID" value="KAL1222307.1"/>
    <property type="molecule type" value="Genomic_DNA"/>
</dbReference>
<dbReference type="InterPro" id="IPR012337">
    <property type="entry name" value="RNaseH-like_sf"/>
</dbReference>
<name>A0ABD1BYM2_CARAN</name>
<evidence type="ECO:0000313" key="3">
    <source>
        <dbReference type="Proteomes" id="UP001558713"/>
    </source>
</evidence>
<reference evidence="2 3" key="1">
    <citation type="submission" date="2024-04" db="EMBL/GenBank/DDBJ databases">
        <title>Genome assembly C_amara_ONT_v2.</title>
        <authorList>
            <person name="Yant L."/>
            <person name="Moore C."/>
            <person name="Slenker M."/>
        </authorList>
    </citation>
    <scope>NUCLEOTIDE SEQUENCE [LARGE SCALE GENOMIC DNA]</scope>
    <source>
        <tissue evidence="2">Leaf</tissue>
    </source>
</reference>
<dbReference type="PANTHER" id="PTHR42648">
    <property type="entry name" value="TRANSPOSASE, PUTATIVE-RELATED"/>
    <property type="match status" value="1"/>
</dbReference>
<dbReference type="PANTHER" id="PTHR42648:SF26">
    <property type="entry name" value="INTEGRASE CATALYTIC DOMAIN-CONTAINING PROTEIN"/>
    <property type="match status" value="1"/>
</dbReference>
<sequence>MYPLRRKSQVAETFIKFKNLVENKFQHRIVNFHFDNGGEFMVMASYLANQGISHYTTPPHTPELTGISERKHRHIVETGLSLLSHASLSIDFWTYAFSTAVYLINRLPSSVLQFHTPYELLFHLRPNHLKLRIFGCLCCPWLRPYNSNKLQARSTPCIFLGYSPTQSGYFCYDHENARLYVSRHVQFHETIFPFQTQQNLAPSLSDFGFQHQILQLLQLFQACHPYCPHRRCLRAQHRHLSHHRKGDHALMMLEIRIKSRQTLMGQVQISCPIPLCLQAQMKVKVIGLILKPITQILKKRQLMLVGLDLILLFLRSKFPNRLLQIHNLSPMEVMISAQNHQAHRRHLLPYLRHQIRLRPQPHHRLLLLKIVTIWSHGSKTTL</sequence>
<dbReference type="InterPro" id="IPR001584">
    <property type="entry name" value="Integrase_cat-core"/>
</dbReference>
<protein>
    <submittedName>
        <fullName evidence="2">Retrovirus-related Pol polyprotein from transposon RE1</fullName>
    </submittedName>
</protein>
<gene>
    <name evidence="2" type="ORF">V5N11_012774</name>
</gene>
<dbReference type="InterPro" id="IPR039537">
    <property type="entry name" value="Retrotran_Ty1/copia-like"/>
</dbReference>
<dbReference type="SUPFAM" id="SSF53098">
    <property type="entry name" value="Ribonuclease H-like"/>
    <property type="match status" value="1"/>
</dbReference>
<organism evidence="2 3">
    <name type="scientific">Cardamine amara subsp. amara</name>
    <dbReference type="NCBI Taxonomy" id="228776"/>
    <lineage>
        <taxon>Eukaryota</taxon>
        <taxon>Viridiplantae</taxon>
        <taxon>Streptophyta</taxon>
        <taxon>Embryophyta</taxon>
        <taxon>Tracheophyta</taxon>
        <taxon>Spermatophyta</taxon>
        <taxon>Magnoliopsida</taxon>
        <taxon>eudicotyledons</taxon>
        <taxon>Gunneridae</taxon>
        <taxon>Pentapetalae</taxon>
        <taxon>rosids</taxon>
        <taxon>malvids</taxon>
        <taxon>Brassicales</taxon>
        <taxon>Brassicaceae</taxon>
        <taxon>Cardamineae</taxon>
        <taxon>Cardamine</taxon>
    </lineage>
</organism>